<dbReference type="RefSeq" id="WP_011584067.1">
    <property type="nucleotide sequence ID" value="NC_008255.1"/>
</dbReference>
<proteinExistence type="predicted"/>
<sequence>MKQTIILILLIIHNTLSSCQTKEIKNNMVNKKFDWSHSVSAPENYPMEIYRGKLQGLTDKDYSASFGLWGVANEGWGTESGMVAVGPDTKAIPDSLLITWLSFRENKFYTGKFQLPREKMTELFENGFYEYDIKQRSTYEDILVGLAPGGVVVVWLVGGQVQIEVARFQAQETIIDKSTVTNPDDLYVLGDGYVDFVLNNKEIATGPIPFGLWDTYREKYSWRPMLILPEGYELAIEWMTLFNGEKEKNFKEHPEFGTYKSRALPSYMLFNWYASNGRKYGVDVFFNEAEIFEAYKQIYRNDKEQDAELVFELNDAQTSFTISVRSKTEQIELHKVKAKIYKSEDTRPVKQ</sequence>
<dbReference type="PROSITE" id="PS51257">
    <property type="entry name" value="PROKAR_LIPOPROTEIN"/>
    <property type="match status" value="1"/>
</dbReference>
<name>A0A6N4SNR9_CYTH3</name>
<dbReference type="Proteomes" id="UP000001822">
    <property type="component" value="Chromosome"/>
</dbReference>
<gene>
    <name evidence="1" type="ordered locus">CHU_0664</name>
</gene>
<organism evidence="1 2">
    <name type="scientific">Cytophaga hutchinsonii (strain ATCC 33406 / DSM 1761 / CIP 103989 / NBRC 15051 / NCIMB 9469 / D465)</name>
    <dbReference type="NCBI Taxonomy" id="269798"/>
    <lineage>
        <taxon>Bacteria</taxon>
        <taxon>Pseudomonadati</taxon>
        <taxon>Bacteroidota</taxon>
        <taxon>Cytophagia</taxon>
        <taxon>Cytophagales</taxon>
        <taxon>Cytophagaceae</taxon>
        <taxon>Cytophaga</taxon>
    </lineage>
</organism>
<dbReference type="EMBL" id="CP000383">
    <property type="protein sequence ID" value="ABG57951.1"/>
    <property type="molecule type" value="Genomic_DNA"/>
</dbReference>
<evidence type="ECO:0008006" key="3">
    <source>
        <dbReference type="Google" id="ProtNLM"/>
    </source>
</evidence>
<dbReference type="AlphaFoldDB" id="A0A6N4SNR9"/>
<keyword evidence="2" id="KW-1185">Reference proteome</keyword>
<dbReference type="Pfam" id="PF11153">
    <property type="entry name" value="DUF2931"/>
    <property type="match status" value="1"/>
</dbReference>
<reference evidence="1 2" key="1">
    <citation type="journal article" date="2007" name="Appl. Environ. Microbiol.">
        <title>Genome sequence of the cellulolytic gliding bacterium Cytophaga hutchinsonii.</title>
        <authorList>
            <person name="Xie G."/>
            <person name="Bruce D.C."/>
            <person name="Challacombe J.F."/>
            <person name="Chertkov O."/>
            <person name="Detter J.C."/>
            <person name="Gilna P."/>
            <person name="Han C.S."/>
            <person name="Lucas S."/>
            <person name="Misra M."/>
            <person name="Myers G.L."/>
            <person name="Richardson P."/>
            <person name="Tapia R."/>
            <person name="Thayer N."/>
            <person name="Thompson L.S."/>
            <person name="Brettin T.S."/>
            <person name="Henrissat B."/>
            <person name="Wilson D.B."/>
            <person name="McBride M.J."/>
        </authorList>
    </citation>
    <scope>NUCLEOTIDE SEQUENCE [LARGE SCALE GENOMIC DNA]</scope>
    <source>
        <strain evidence="2">ATCC 33406 / DSM 1761 / CIP 103989 / NBRC 15051 / NCIMB 9469 / D465</strain>
    </source>
</reference>
<dbReference type="OrthoDB" id="5702951at2"/>
<protein>
    <recommendedName>
        <fullName evidence="3">DUF2931 family protein</fullName>
    </recommendedName>
</protein>
<evidence type="ECO:0000313" key="2">
    <source>
        <dbReference type="Proteomes" id="UP000001822"/>
    </source>
</evidence>
<dbReference type="KEGG" id="chu:CHU_0664"/>
<evidence type="ECO:0000313" key="1">
    <source>
        <dbReference type="EMBL" id="ABG57951.1"/>
    </source>
</evidence>
<dbReference type="InterPro" id="IPR021326">
    <property type="entry name" value="DUF2931"/>
</dbReference>
<accession>A0A6N4SNR9</accession>